<evidence type="ECO:0000313" key="1">
    <source>
        <dbReference type="EMBL" id="MDC5696350.1"/>
    </source>
</evidence>
<dbReference type="SUPFAM" id="SSF81296">
    <property type="entry name" value="E set domains"/>
    <property type="match status" value="1"/>
</dbReference>
<gene>
    <name evidence="1" type="ORF">OO014_03710</name>
</gene>
<dbReference type="SUPFAM" id="SSF53474">
    <property type="entry name" value="alpha/beta-Hydrolases"/>
    <property type="match status" value="1"/>
</dbReference>
<dbReference type="InterPro" id="IPR029058">
    <property type="entry name" value="AB_hydrolase_fold"/>
</dbReference>
<dbReference type="InterPro" id="IPR013783">
    <property type="entry name" value="Ig-like_fold"/>
</dbReference>
<dbReference type="PANTHER" id="PTHR48098">
    <property type="entry name" value="ENTEROCHELIN ESTERASE-RELATED"/>
    <property type="match status" value="1"/>
</dbReference>
<organism evidence="1 2">
    <name type="scientific">Intrasporangium calvum</name>
    <dbReference type="NCBI Taxonomy" id="53358"/>
    <lineage>
        <taxon>Bacteria</taxon>
        <taxon>Bacillati</taxon>
        <taxon>Actinomycetota</taxon>
        <taxon>Actinomycetes</taxon>
        <taxon>Micrococcales</taxon>
        <taxon>Intrasporangiaceae</taxon>
        <taxon>Intrasporangium</taxon>
    </lineage>
</organism>
<name>A0ABT5GDJ8_9MICO</name>
<dbReference type="Gene3D" id="3.40.50.1820">
    <property type="entry name" value="alpha/beta hydrolase"/>
    <property type="match status" value="1"/>
</dbReference>
<proteinExistence type="predicted"/>
<dbReference type="InterPro" id="IPR050583">
    <property type="entry name" value="Mycobacterial_A85_antigen"/>
</dbReference>
<dbReference type="Pfam" id="PF00756">
    <property type="entry name" value="Esterase"/>
    <property type="match status" value="1"/>
</dbReference>
<dbReference type="Proteomes" id="UP001150259">
    <property type="component" value="Unassembled WGS sequence"/>
</dbReference>
<reference evidence="1 2" key="1">
    <citation type="submission" date="2022-11" db="EMBL/GenBank/DDBJ databases">
        <title>Anaerobic phenanthrene biodegradation by a DNRA strain PheN6.</title>
        <authorList>
            <person name="Zhang Z."/>
        </authorList>
    </citation>
    <scope>NUCLEOTIDE SEQUENCE [LARGE SCALE GENOMIC DNA]</scope>
    <source>
        <strain evidence="1 2">PheN6</strain>
    </source>
</reference>
<dbReference type="InterPro" id="IPR000801">
    <property type="entry name" value="Esterase-like"/>
</dbReference>
<dbReference type="InterPro" id="IPR014756">
    <property type="entry name" value="Ig_E-set"/>
</dbReference>
<dbReference type="Gene3D" id="2.60.40.10">
    <property type="entry name" value="Immunoglobulins"/>
    <property type="match status" value="1"/>
</dbReference>
<dbReference type="GO" id="GO:0016787">
    <property type="term" value="F:hydrolase activity"/>
    <property type="evidence" value="ECO:0007669"/>
    <property type="project" value="UniProtKB-KW"/>
</dbReference>
<dbReference type="RefSeq" id="WP_272460927.1">
    <property type="nucleotide sequence ID" value="NZ_JAPFQL010000010.1"/>
</dbReference>
<keyword evidence="2" id="KW-1185">Reference proteome</keyword>
<dbReference type="EMBL" id="JAPFQL010000010">
    <property type="protein sequence ID" value="MDC5696350.1"/>
    <property type="molecule type" value="Genomic_DNA"/>
</dbReference>
<comment type="caution">
    <text evidence="1">The sequence shown here is derived from an EMBL/GenBank/DDBJ whole genome shotgun (WGS) entry which is preliminary data.</text>
</comment>
<protein>
    <submittedName>
        <fullName evidence="1">Alpha/beta hydrolase-fold protein</fullName>
    </submittedName>
</protein>
<accession>A0ABT5GDJ8</accession>
<dbReference type="PANTHER" id="PTHR48098:SF3">
    <property type="entry name" value="IRON(III) ENTEROBACTIN ESTERASE"/>
    <property type="match status" value="1"/>
</dbReference>
<evidence type="ECO:0000313" key="2">
    <source>
        <dbReference type="Proteomes" id="UP001150259"/>
    </source>
</evidence>
<sequence>MSARLAINRLRDRVPLDGAAVDRFVARYGSPIVEGERATFLWRGEADEVRVRHRVVGLPDPLPLSPVQGTDLWAVTTVLPEGSRVEYQVEIRRGEAYEQFNDPLNPRLAHSPLGSSSVCASRGYQVPDWVAFDPEARPGSVIEDSIRSKALRREQPIHVYLPARFNRALRYPLLVVHDGTDYLGFAAMKTVLDNLIHRLDVDPLVAVFVPPGDRLREYANHAPHARFIARELVPLLTERLPLLDAPEARCLMGSSFGGIASLSTAVRYPGYFGSLLLQSASLVFTDIGFDHGGGPAFDPVVAFVNRYRARPTAVVERIYQSCGVYEPLITPNRSMVGVFRQAGMQVRYAEARDGHNWENWRDRLGDGLSWLFPGPQKFLYE</sequence>
<keyword evidence="1" id="KW-0378">Hydrolase</keyword>